<feature type="transmembrane region" description="Helical" evidence="3">
    <location>
        <begin position="12"/>
        <end position="30"/>
    </location>
</feature>
<evidence type="ECO:0000313" key="6">
    <source>
        <dbReference type="Proteomes" id="UP000318571"/>
    </source>
</evidence>
<comment type="similarity">
    <text evidence="1">Belongs to the patched family.</text>
</comment>
<feature type="transmembrane region" description="Helical" evidence="3">
    <location>
        <begin position="79"/>
        <end position="96"/>
    </location>
</feature>
<dbReference type="PANTHER" id="PTHR10796">
    <property type="entry name" value="PATCHED-RELATED"/>
    <property type="match status" value="1"/>
</dbReference>
<evidence type="ECO:0000256" key="2">
    <source>
        <dbReference type="SAM" id="MobiDB-lite"/>
    </source>
</evidence>
<keyword evidence="3" id="KW-1133">Transmembrane helix</keyword>
<feature type="compositionally biased region" description="Polar residues" evidence="2">
    <location>
        <begin position="402"/>
        <end position="412"/>
    </location>
</feature>
<dbReference type="EMBL" id="VCGU01000011">
    <property type="protein sequence ID" value="TRY67571.1"/>
    <property type="molecule type" value="Genomic_DNA"/>
</dbReference>
<evidence type="ECO:0000256" key="3">
    <source>
        <dbReference type="SAM" id="Phobius"/>
    </source>
</evidence>
<feature type="compositionally biased region" description="Low complexity" evidence="2">
    <location>
        <begin position="143"/>
        <end position="156"/>
    </location>
</feature>
<dbReference type="SUPFAM" id="SSF82866">
    <property type="entry name" value="Multidrug efflux transporter AcrB transmembrane domain"/>
    <property type="match status" value="1"/>
</dbReference>
<feature type="compositionally biased region" description="Basic and acidic residues" evidence="2">
    <location>
        <begin position="301"/>
        <end position="311"/>
    </location>
</feature>
<feature type="domain" description="SSD" evidence="4">
    <location>
        <begin position="22"/>
        <end position="130"/>
    </location>
</feature>
<evidence type="ECO:0000256" key="1">
    <source>
        <dbReference type="ARBA" id="ARBA00005585"/>
    </source>
</evidence>
<keyword evidence="6" id="KW-1185">Reference proteome</keyword>
<keyword evidence="3" id="KW-0472">Membrane</keyword>
<dbReference type="AlphaFoldDB" id="A0A553NQ52"/>
<feature type="region of interest" description="Disordered" evidence="2">
    <location>
        <begin position="357"/>
        <end position="448"/>
    </location>
</feature>
<feature type="compositionally biased region" description="Polar residues" evidence="2">
    <location>
        <begin position="439"/>
        <end position="448"/>
    </location>
</feature>
<organism evidence="5 6">
    <name type="scientific">Tigriopus californicus</name>
    <name type="common">Marine copepod</name>
    <dbReference type="NCBI Taxonomy" id="6832"/>
    <lineage>
        <taxon>Eukaryota</taxon>
        <taxon>Metazoa</taxon>
        <taxon>Ecdysozoa</taxon>
        <taxon>Arthropoda</taxon>
        <taxon>Crustacea</taxon>
        <taxon>Multicrustacea</taxon>
        <taxon>Hexanauplia</taxon>
        <taxon>Copepoda</taxon>
        <taxon>Harpacticoida</taxon>
        <taxon>Harpacticidae</taxon>
        <taxon>Tigriopus</taxon>
    </lineage>
</organism>
<accession>A0A553NQ52</accession>
<evidence type="ECO:0000313" key="5">
    <source>
        <dbReference type="EMBL" id="TRY67571.1"/>
    </source>
</evidence>
<proteinExistence type="inferred from homology"/>
<evidence type="ECO:0000259" key="4">
    <source>
        <dbReference type="PROSITE" id="PS50156"/>
    </source>
</evidence>
<dbReference type="Proteomes" id="UP000318571">
    <property type="component" value="Chromosome 4"/>
</dbReference>
<protein>
    <recommendedName>
        <fullName evidence="4">SSD domain-containing protein</fullName>
    </recommendedName>
</protein>
<dbReference type="InterPro" id="IPR051697">
    <property type="entry name" value="Patched_domain-protein"/>
</dbReference>
<feature type="region of interest" description="Disordered" evidence="2">
    <location>
        <begin position="295"/>
        <end position="315"/>
    </location>
</feature>
<feature type="transmembrane region" description="Helical" evidence="3">
    <location>
        <begin position="108"/>
        <end position="131"/>
    </location>
</feature>
<dbReference type="PANTHER" id="PTHR10796:SF130">
    <property type="entry name" value="PATCHED DOMAIN-CONTAINING PROTEIN 3-LIKE PROTEIN"/>
    <property type="match status" value="1"/>
</dbReference>
<feature type="region of interest" description="Disordered" evidence="2">
    <location>
        <begin position="138"/>
        <end position="165"/>
    </location>
</feature>
<dbReference type="GO" id="GO:0016020">
    <property type="term" value="C:membrane"/>
    <property type="evidence" value="ECO:0007669"/>
    <property type="project" value="TreeGrafter"/>
</dbReference>
<dbReference type="PROSITE" id="PS50156">
    <property type="entry name" value="SSD"/>
    <property type="match status" value="1"/>
</dbReference>
<dbReference type="InterPro" id="IPR000731">
    <property type="entry name" value="SSD"/>
</dbReference>
<keyword evidence="3" id="KW-0812">Transmembrane</keyword>
<feature type="transmembrane region" description="Helical" evidence="3">
    <location>
        <begin position="37"/>
        <end position="59"/>
    </location>
</feature>
<dbReference type="Gene3D" id="1.20.1640.10">
    <property type="entry name" value="Multidrug efflux transporter AcrB transmembrane domain"/>
    <property type="match status" value="1"/>
</dbReference>
<feature type="compositionally biased region" description="Polar residues" evidence="2">
    <location>
        <begin position="373"/>
        <end position="390"/>
    </location>
</feature>
<gene>
    <name evidence="5" type="ORF">TCAL_07821</name>
</gene>
<reference evidence="5 6" key="1">
    <citation type="journal article" date="2018" name="Nat. Ecol. Evol.">
        <title>Genomic signatures of mitonuclear coevolution across populations of Tigriopus californicus.</title>
        <authorList>
            <person name="Barreto F.S."/>
            <person name="Watson E.T."/>
            <person name="Lima T.G."/>
            <person name="Willett C.S."/>
            <person name="Edmands S."/>
            <person name="Li W."/>
            <person name="Burton R.S."/>
        </authorList>
    </citation>
    <scope>NUCLEOTIDE SEQUENCE [LARGE SCALE GENOMIC DNA]</scope>
    <source>
        <strain evidence="5 6">San Diego</strain>
    </source>
</reference>
<name>A0A553NQ52_TIGCA</name>
<comment type="caution">
    <text evidence="5">The sequence shown here is derived from an EMBL/GenBank/DDBJ whole genome shotgun (WGS) entry which is preliminary data.</text>
</comment>
<dbReference type="STRING" id="6832.A0A553NQ52"/>
<sequence>MKALFLLAWGKFHPILFQVDMVGVLHFWGLTIDTISCINIVLAIGLCVDYSAHIAHAFIVEEGDRQTRATNSLVSMGPAILNGGITTFLALVLLGFSESHAFITFFKVFLLTVVFGLFHGLVYLPVVLSIMGPLTSHDDSDTDSNSGSSSVMTDSTNGNFKDQQPMNTSGLINDGYVHDEFRLFGGNDIMGPGPLRGHRGGHFIKNELSLSRSPSGPWFAPHAKRKSKTKRFAMGRGESQGKLQINTLDENVSLGSLYGMFPSAGVNGQYNAYGSIAPSANRVFQSRPYQSRNAPILSDWDQMRERERDEPELSNQYEPFYVRNNGSGNHVNFHAYRPSLIGAPEDKEALWSKARYKAGGGPSIGPSERSRASSKQSGRNRVSWTPQHPSKTGEIATDEIQAATQAESPASHTSREGSVGSSEEDLKTAAETSDPDQPVYTQTTDLHM</sequence>